<feature type="non-terminal residue" evidence="8">
    <location>
        <position position="795"/>
    </location>
</feature>
<keyword evidence="2" id="KW-0378">Hydrolase</keyword>
<evidence type="ECO:0000256" key="2">
    <source>
        <dbReference type="ARBA" id="ARBA00022801"/>
    </source>
</evidence>
<keyword evidence="9" id="KW-1185">Reference proteome</keyword>
<name>A0AA36MLV9_9DINO</name>
<dbReference type="SUPFAM" id="SSF52540">
    <property type="entry name" value="P-loop containing nucleoside triphosphate hydrolases"/>
    <property type="match status" value="2"/>
</dbReference>
<dbReference type="Proteomes" id="UP001178507">
    <property type="component" value="Unassembled WGS sequence"/>
</dbReference>
<dbReference type="Pfam" id="PF00271">
    <property type="entry name" value="Helicase_C"/>
    <property type="match status" value="1"/>
</dbReference>
<feature type="compositionally biased region" description="Basic and acidic residues" evidence="5">
    <location>
        <begin position="229"/>
        <end position="248"/>
    </location>
</feature>
<dbReference type="InterPro" id="IPR011545">
    <property type="entry name" value="DEAD/DEAH_box_helicase_dom"/>
</dbReference>
<dbReference type="PROSITE" id="PS51194">
    <property type="entry name" value="HELICASE_CTER"/>
    <property type="match status" value="1"/>
</dbReference>
<feature type="domain" description="Helicase ATP-binding" evidence="6">
    <location>
        <begin position="1"/>
        <end position="62"/>
    </location>
</feature>
<evidence type="ECO:0008006" key="10">
    <source>
        <dbReference type="Google" id="ProtNLM"/>
    </source>
</evidence>
<evidence type="ECO:0000313" key="8">
    <source>
        <dbReference type="EMBL" id="CAJ1371957.1"/>
    </source>
</evidence>
<dbReference type="GO" id="GO:0016787">
    <property type="term" value="F:hydrolase activity"/>
    <property type="evidence" value="ECO:0007669"/>
    <property type="project" value="UniProtKB-KW"/>
</dbReference>
<dbReference type="GO" id="GO:0004386">
    <property type="term" value="F:helicase activity"/>
    <property type="evidence" value="ECO:0007669"/>
    <property type="project" value="UniProtKB-KW"/>
</dbReference>
<keyword evidence="3" id="KW-0347">Helicase</keyword>
<keyword evidence="1" id="KW-0547">Nucleotide-binding</keyword>
<evidence type="ECO:0000256" key="4">
    <source>
        <dbReference type="ARBA" id="ARBA00022840"/>
    </source>
</evidence>
<accession>A0AA36MLV9</accession>
<dbReference type="Pfam" id="PF00270">
    <property type="entry name" value="DEAD"/>
    <property type="match status" value="1"/>
</dbReference>
<dbReference type="InterPro" id="IPR014001">
    <property type="entry name" value="Helicase_ATP-bd"/>
</dbReference>
<evidence type="ECO:0000256" key="5">
    <source>
        <dbReference type="SAM" id="MobiDB-lite"/>
    </source>
</evidence>
<dbReference type="PROSITE" id="PS51192">
    <property type="entry name" value="HELICASE_ATP_BIND_1"/>
    <property type="match status" value="1"/>
</dbReference>
<evidence type="ECO:0000259" key="6">
    <source>
        <dbReference type="PROSITE" id="PS51192"/>
    </source>
</evidence>
<organism evidence="8 9">
    <name type="scientific">Effrenium voratum</name>
    <dbReference type="NCBI Taxonomy" id="2562239"/>
    <lineage>
        <taxon>Eukaryota</taxon>
        <taxon>Sar</taxon>
        <taxon>Alveolata</taxon>
        <taxon>Dinophyceae</taxon>
        <taxon>Suessiales</taxon>
        <taxon>Symbiodiniaceae</taxon>
        <taxon>Effrenium</taxon>
    </lineage>
</organism>
<protein>
    <recommendedName>
        <fullName evidence="10">DEAD/DEAH box helicase</fullName>
    </recommendedName>
</protein>
<evidence type="ECO:0000256" key="3">
    <source>
        <dbReference type="ARBA" id="ARBA00022806"/>
    </source>
</evidence>
<evidence type="ECO:0000313" key="9">
    <source>
        <dbReference type="Proteomes" id="UP001178507"/>
    </source>
</evidence>
<dbReference type="InterPro" id="IPR027417">
    <property type="entry name" value="P-loop_NTPase"/>
</dbReference>
<keyword evidence="4" id="KW-0067">ATP-binding</keyword>
<dbReference type="SMART" id="SM00490">
    <property type="entry name" value="HELICc"/>
    <property type="match status" value="1"/>
</dbReference>
<feature type="region of interest" description="Disordered" evidence="5">
    <location>
        <begin position="198"/>
        <end position="248"/>
    </location>
</feature>
<reference evidence="8" key="1">
    <citation type="submission" date="2023-08" db="EMBL/GenBank/DDBJ databases">
        <authorList>
            <person name="Chen Y."/>
            <person name="Shah S."/>
            <person name="Dougan E. K."/>
            <person name="Thang M."/>
            <person name="Chan C."/>
        </authorList>
    </citation>
    <scope>NUCLEOTIDE SEQUENCE</scope>
</reference>
<dbReference type="EMBL" id="CAUJNA010000107">
    <property type="protein sequence ID" value="CAJ1371957.1"/>
    <property type="molecule type" value="Genomic_DNA"/>
</dbReference>
<evidence type="ECO:0000256" key="1">
    <source>
        <dbReference type="ARBA" id="ARBA00022741"/>
    </source>
</evidence>
<dbReference type="GO" id="GO:0003676">
    <property type="term" value="F:nucleic acid binding"/>
    <property type="evidence" value="ECO:0007669"/>
    <property type="project" value="InterPro"/>
</dbReference>
<feature type="domain" description="Helicase C-terminal" evidence="7">
    <location>
        <begin position="254"/>
        <end position="427"/>
    </location>
</feature>
<dbReference type="PANTHER" id="PTHR44533">
    <property type="entry name" value="DEAD/H RNA HELICASE, PUTATIVE-RELATED"/>
    <property type="match status" value="1"/>
</dbReference>
<dbReference type="Gene3D" id="3.40.50.300">
    <property type="entry name" value="P-loop containing nucleotide triphosphate hydrolases"/>
    <property type="match status" value="2"/>
</dbReference>
<proteinExistence type="predicted"/>
<sequence>DWVARLRYVVFDEVHCIGEQEGGVQWEHCMQLIPCPFIALSATVADPSVFHNWLGRVNEKKELAKVSIIEHRERWNDLYKYVWHKGELRPLHPFCCLVESSVRRNGMSSDLTLVPREMVQLYQEVKKIIGPNKLWDRLSPKEFFAGMSFVTKIDSRNYEKQLKESFLELLKSNTLQTEGFSQLTLSLQQFPDLDLSFSPPPRVEAEASDLRNLTKKKQYQQAQKMKASSKQEAKAARNDEDNEGRGAAKAEAVDITQDMMMAEPKEPKDIQDEIDPEFSFHSAKALGVWQEDIEDQIEDARKKGRAEAWMIEGLRRGIGMHHEGLKKPYKDAVEILFRRGYLRVVFATGTLALGINMPCRSTIFCGDSLELTGLMYRQMSGRAGRRGFDLLGQVIFLDKPFVKIQRLITSDLSSLAGEFTLSPTILLRALNEWETVQALEEDSALGRPSKDIARCLAPVFALPFFQSKTAELDTQVAYHTRFTMEFLYKEGLIERDGTTRNLANLCTHLFEAEPANLIFCRLLSTGLLHDYLAQEAKKVQKGDRRTHLTVKLAALLGWIFFRRRLPPSVPKERLHRKKHLPSEGCPKLPPLTPRIRKEIQRYNLQLFEIFQQFAYAVAVTRKIGETDVTLPNSQRSFRHKLDERGQPFDANASFGPELLDQLVKYKARSPFSALAGVGDQFRSPIDLCKNCRNVLHLDLNAIPTVACPPQGVGDESADLEETNSWILDFMIHGQRKYLWEDNGINATRAWKMTDEFVQTLKKAEKALKAFAADGDIVLTTTAALAKEMEAYHKKG</sequence>
<dbReference type="InterPro" id="IPR059032">
    <property type="entry name" value="WHD_DDX60"/>
</dbReference>
<dbReference type="InterPro" id="IPR001650">
    <property type="entry name" value="Helicase_C-like"/>
</dbReference>
<dbReference type="Pfam" id="PF26076">
    <property type="entry name" value="WHD_DDX60"/>
    <property type="match status" value="1"/>
</dbReference>
<gene>
    <name evidence="8" type="ORF">EVOR1521_LOCUS2136</name>
</gene>
<feature type="compositionally biased region" description="Low complexity" evidence="5">
    <location>
        <begin position="219"/>
        <end position="228"/>
    </location>
</feature>
<comment type="caution">
    <text evidence="8">The sequence shown here is derived from an EMBL/GenBank/DDBJ whole genome shotgun (WGS) entry which is preliminary data.</text>
</comment>
<dbReference type="GO" id="GO:0005524">
    <property type="term" value="F:ATP binding"/>
    <property type="evidence" value="ECO:0007669"/>
    <property type="project" value="UniProtKB-KW"/>
</dbReference>
<dbReference type="AlphaFoldDB" id="A0AA36MLV9"/>
<dbReference type="GO" id="GO:0005737">
    <property type="term" value="C:cytoplasm"/>
    <property type="evidence" value="ECO:0007669"/>
    <property type="project" value="TreeGrafter"/>
</dbReference>
<dbReference type="InterPro" id="IPR052431">
    <property type="entry name" value="SKI2_subfamily_helicases"/>
</dbReference>
<evidence type="ECO:0000259" key="7">
    <source>
        <dbReference type="PROSITE" id="PS51194"/>
    </source>
</evidence>
<dbReference type="PANTHER" id="PTHR44533:SF4">
    <property type="entry name" value="DEAD_H RNA HELICASE, PUTATIVE-RELATED"/>
    <property type="match status" value="1"/>
</dbReference>